<keyword evidence="3" id="KW-1185">Reference proteome</keyword>
<dbReference type="RefSeq" id="WP_092099617.1">
    <property type="nucleotide sequence ID" value="NZ_FOOT01000002.1"/>
</dbReference>
<evidence type="ECO:0000313" key="3">
    <source>
        <dbReference type="Proteomes" id="UP000198724"/>
    </source>
</evidence>
<keyword evidence="1" id="KW-0732">Signal</keyword>
<protein>
    <recommendedName>
        <fullName evidence="4">DUF885 domain-containing protein</fullName>
    </recommendedName>
</protein>
<dbReference type="EMBL" id="FOOT01000002">
    <property type="protein sequence ID" value="SFG31743.1"/>
    <property type="molecule type" value="Genomic_DNA"/>
</dbReference>
<dbReference type="STRING" id="1436961.SAMN05421739_102137"/>
<gene>
    <name evidence="2" type="ORF">SAMN05421739_102137</name>
</gene>
<feature type="signal peptide" evidence="1">
    <location>
        <begin position="1"/>
        <end position="21"/>
    </location>
</feature>
<reference evidence="3" key="1">
    <citation type="submission" date="2016-10" db="EMBL/GenBank/DDBJ databases">
        <authorList>
            <person name="Varghese N."/>
            <person name="Submissions S."/>
        </authorList>
    </citation>
    <scope>NUCLEOTIDE SEQUENCE [LARGE SCALE GENOMIC DNA]</scope>
    <source>
        <strain evidence="3">LP51</strain>
    </source>
</reference>
<evidence type="ECO:0008006" key="4">
    <source>
        <dbReference type="Google" id="ProtNLM"/>
    </source>
</evidence>
<proteinExistence type="predicted"/>
<feature type="chain" id="PRO_5011532403" description="DUF885 domain-containing protein" evidence="1">
    <location>
        <begin position="22"/>
        <end position="436"/>
    </location>
</feature>
<sequence>MKKALLLLLAVACGACTSTQTETEATQAVPMDQLAERYVKALLQLGQYDSDIVDAYYGPEEWKPTEPAADSLPAAKFLSEFKAIQEQLQAQDTTGLSADEQRRLAMFQKQVLAAITKVEMMQGKKYSFDEEAKLLYDAEPPHYQLAHLDSILANIDRQLPGKGSISERWEAYRAQFEIPKARLDTVFKAAIAEARKRTKAHYKLPEQENFTLEFVTDKAWSGYNYYQGKGYSLIQINTDFPIYIERAIDLASHEGYPGHHVFNVLLEQNLVDKKGWKEYSIYPLFSPQSLIAEGSANYGIEVAFPAEERLKFEKEVLFPLAGLNAAEADRYYGILASIGQIDFAGNEAARRYLNGEISREEAADMLVKYNLYPKDRALQRTRFMDKYRSYVINYNLGRELVRQYIERNGGTDSNPQKRWELFEELLSNPYTASMLK</sequence>
<dbReference type="Proteomes" id="UP000198724">
    <property type="component" value="Unassembled WGS sequence"/>
</dbReference>
<evidence type="ECO:0000313" key="2">
    <source>
        <dbReference type="EMBL" id="SFG31743.1"/>
    </source>
</evidence>
<name>A0A1I2QVP4_9BACT</name>
<organism evidence="2 3">
    <name type="scientific">Pontibacter chinhatensis</name>
    <dbReference type="NCBI Taxonomy" id="1436961"/>
    <lineage>
        <taxon>Bacteria</taxon>
        <taxon>Pseudomonadati</taxon>
        <taxon>Bacteroidota</taxon>
        <taxon>Cytophagia</taxon>
        <taxon>Cytophagales</taxon>
        <taxon>Hymenobacteraceae</taxon>
        <taxon>Pontibacter</taxon>
    </lineage>
</organism>
<evidence type="ECO:0000256" key="1">
    <source>
        <dbReference type="SAM" id="SignalP"/>
    </source>
</evidence>
<dbReference type="OrthoDB" id="140419at2"/>
<accession>A0A1I2QVP4</accession>
<dbReference type="AlphaFoldDB" id="A0A1I2QVP4"/>